<dbReference type="PANTHER" id="PTHR32305:SF15">
    <property type="entry name" value="PROTEIN RHSA-RELATED"/>
    <property type="match status" value="1"/>
</dbReference>
<dbReference type="NCBIfam" id="TIGR03696">
    <property type="entry name" value="Rhs_assc_core"/>
    <property type="match status" value="1"/>
</dbReference>
<name>A0A918RZ19_9GAMM</name>
<dbReference type="Proteomes" id="UP000614811">
    <property type="component" value="Unassembled WGS sequence"/>
</dbReference>
<keyword evidence="4" id="KW-1185">Reference proteome</keyword>
<keyword evidence="1" id="KW-0732">Signal</keyword>
<keyword evidence="2" id="KW-0175">Coiled coil</keyword>
<organism evidence="3 4">
    <name type="scientific">Arenicella chitinivorans</name>
    <dbReference type="NCBI Taxonomy" id="1329800"/>
    <lineage>
        <taxon>Bacteria</taxon>
        <taxon>Pseudomonadati</taxon>
        <taxon>Pseudomonadota</taxon>
        <taxon>Gammaproteobacteria</taxon>
        <taxon>Arenicellales</taxon>
        <taxon>Arenicellaceae</taxon>
        <taxon>Arenicella</taxon>
    </lineage>
</organism>
<dbReference type="NCBIfam" id="TIGR01643">
    <property type="entry name" value="YD_repeat_2x"/>
    <property type="match status" value="1"/>
</dbReference>
<reference evidence="3" key="1">
    <citation type="journal article" date="2014" name="Int. J. Syst. Evol. Microbiol.">
        <title>Complete genome sequence of Corynebacterium casei LMG S-19264T (=DSM 44701T), isolated from a smear-ripened cheese.</title>
        <authorList>
            <consortium name="US DOE Joint Genome Institute (JGI-PGF)"/>
            <person name="Walter F."/>
            <person name="Albersmeier A."/>
            <person name="Kalinowski J."/>
            <person name="Ruckert C."/>
        </authorList>
    </citation>
    <scope>NUCLEOTIDE SEQUENCE</scope>
    <source>
        <strain evidence="3">KCTC 12711</strain>
    </source>
</reference>
<dbReference type="Pfam" id="PF13517">
    <property type="entry name" value="FG-GAP_3"/>
    <property type="match status" value="1"/>
</dbReference>
<evidence type="ECO:0000313" key="3">
    <source>
        <dbReference type="EMBL" id="GHA17775.1"/>
    </source>
</evidence>
<proteinExistence type="predicted"/>
<dbReference type="InterPro" id="IPR050708">
    <property type="entry name" value="T6SS_VgrG/RHS"/>
</dbReference>
<evidence type="ECO:0000256" key="2">
    <source>
        <dbReference type="SAM" id="Coils"/>
    </source>
</evidence>
<dbReference type="InterPro" id="IPR006530">
    <property type="entry name" value="YD"/>
</dbReference>
<dbReference type="PANTHER" id="PTHR32305">
    <property type="match status" value="1"/>
</dbReference>
<dbReference type="SUPFAM" id="SSF69318">
    <property type="entry name" value="Integrin alpha N-terminal domain"/>
    <property type="match status" value="2"/>
</dbReference>
<evidence type="ECO:0000256" key="1">
    <source>
        <dbReference type="ARBA" id="ARBA00022729"/>
    </source>
</evidence>
<gene>
    <name evidence="3" type="ORF">GCM10008090_29340</name>
</gene>
<dbReference type="InterPro" id="IPR022385">
    <property type="entry name" value="Rhs_assc_core"/>
</dbReference>
<protein>
    <recommendedName>
        <fullName evidence="5">Insecticide toxin TcdB middle/N-terminal domain-containing protein</fullName>
    </recommendedName>
</protein>
<comment type="caution">
    <text evidence="3">The sequence shown here is derived from an EMBL/GenBank/DDBJ whole genome shotgun (WGS) entry which is preliminary data.</text>
</comment>
<dbReference type="InterPro" id="IPR028994">
    <property type="entry name" value="Integrin_alpha_N"/>
</dbReference>
<accession>A0A918RZ19</accession>
<feature type="coiled-coil region" evidence="2">
    <location>
        <begin position="296"/>
        <end position="323"/>
    </location>
</feature>
<dbReference type="Gene3D" id="2.180.10.10">
    <property type="entry name" value="RHS repeat-associated core"/>
    <property type="match status" value="3"/>
</dbReference>
<evidence type="ECO:0000313" key="4">
    <source>
        <dbReference type="Proteomes" id="UP000614811"/>
    </source>
</evidence>
<sequence>MNGNRLILVAGSHGADLSEYRTELGTNQKIIIHGANITGPSYFTVKNPDGRTFYYGSTTDSRVELQGKDVVHFWALSKVEDHLGNYIAFEYFEDNESGQFYPKYIRYTGNESQGLSPYNSIELKYDGRSDPYYSCVAGSLVQTAVKLKEIAVFKHVPSSRYGGDGADQSFRRYLMSYGDEEESVSSTVPNDACDSLTTEQNNTPTPYQLTLDSRYEASSSRVARLDRYDYVETLIGTADTLPDHVLLSELLQSYVSQSDDRSSGFYQTLLNDLNSLASGFDELAEQTMLEYSSLSNEEQLAYVSNLESTVSQLESEVQANRESRIGELEAQRTVLESAKQRVVQRLDDYIAKQLKKADRILLVPQDSPYKTQMMENFKNDLKLKYQAATKAADDCLAFVQLAELQDGSYPSQYTPCYKETSKVEEAFNAFVHYGEAASTYFGLYTDLESLTLSPGVNDDGQVIPSLVERSKSNHAYHLLVAGQVTGMYRKFAAQLRKDSIRQIEDLVAKIDEKLQYFEIDSELLAGEYVTDEELQLRESTFVLGLLNSGQSSESYTQDYIAEIEASITDLMSGQDIVDVEGVTDGQTNLIGVLNNLRIIQDRGQEDTLVNYQSILDGLLHGEGAVISQRSSGAANSLLGDTRLISLIECGAFDACYTPIKFKWTEEVIGWNESPSSDVVPDYLLSYDKVRAGNEGLTIDTGSLGGGTGDGQSGSALSLSNEETLLGKELAQAGQLVDVNGDGFQDWVIAYRREDGSEFRGTWINTQAGWQYSEEYTLPALISLAGGIPLGSFIDTNNDGFLDWVGRAILPNGEVIESAYNNTQSGWVSSTESRALFHMVYVDETGYRVGGYLFRAPEGELNWISSASIAENQEFWTYQPSGWTQQTGQTIPFSLATDSEAAGIVVDVDSDGIDEWVEYHESDGVKSLRVWRYAAGAWAVDTDLEITNIDDFKFGEFIDLNGDTLLDWVVSVVDDDNQSSHRTLVQGPSGWEVDTFPSLPALQDSDGNHTAHLHDIDGDGVVEWLRGISDTQGVVQTETQKLIDGVWTTQPQLSLLFEISRYSAEGMLETLGEFATLTGQSSIDWLNESQIWSQSEPSTETSSMVSDAGVWQSTDAYRLPVLEDQWIRNVSELLARVKEGESVLAEDQNVVAAAENGGESGSEETDAGEGQAVALEVPVPSDDSNGVKTGTLIDVDGDGRLDWVKSVKFSTGVEQKVVWLRSDVGWKRSETFVPPIPLVDFTNRSVAKVVDINSDGLPDFLLSLSIGSSPVNELWLNTGENWVKSSGFDMPRSLFTKVGGNTYQTAVLIDLNRDGLLDILSDGSDGRPKGAWLANPNGYASTTDFSFPFTFSSDNEGDRISNGQFIDLNGDGLLDWINYSTQVGQGDLVYLNSGSIWQESQTYQLPISLRHTNGDIQALLVDLNNDNYQDLALSYLPNDAPALGSTWLNTGVGWRLDERIDYHLPGTMFLQGHGLVAHLLDINADGYTDFIQSVEGGSALTNNQAVWLGSKTGFKLRSPDSSIPALMQRLENGKLVTEYVLADADGDLEQDLVRSTQSQVTGSDVYFGLFSIGGTINKIFDGTKRSEIAYEKGFKPFSVYPTEERATYPLQSTNGPAVVVSGYRSFLAEGLDSVSGESLLSDVVYAYSGYAFDLLRGQGVGFKTAESTDWIAERVSLTEFAQTFPHTGRAEASQLSQLWGDTISRTDYQYDIKIDSATSDLVKHSYLQRTTTKNYKEDGDQLNTIETDYLDPLPSYFYPRKEHQTLFENGVEHHTLTTHEITPNENFWLLTQQTENKVESWNSIKPDEVMSVVTGREFDSRGLLHFESVANLTTRYTFGPFGNLLETAIGVNSTLGPRVESSIYDLKGRFRIGTQNIADEITELEYTGVTDEPSLIRANDSSFVEYEYDGFGRKARETASSGVIRPFDIKFCNGLSANGSVQGCPEGAAYLTAQFSNEEKGSAAEVVYYDKLGREVRRATASAENILYIDTEYYLNGKVSSRTVPYIPGSDTEVQKVTFGYDTFGRLAYTEEPGGVVKAWVYDGRSVTEYDPNGNATTTINTHFGLPSKIIDAYENETEYFYNALGQLTGTVNAQLEETRTIITYDEFGRKQTVTDPNHGVTTFSHNAFGEITSKTDALGNKQVFIYDEYGRLEQRIDSGVNAQGQSVPSVTATWEYYDLSEAKIAYQTYLTELTEREVAQEEIAKINELVYLNPEAASSLVKRVSDTTGYVSTSTYDYRSRAVENTVTLPNSGGTRTLKTDYLGESQLPYTVYYPNNLSVRYEYDEFGYLSEVKNAGLNTRDHYFGLLERGETLRDEVAEAIYQRAIKVNNDDLKPNLSRYKGYIRKAEEAEDKAIVAARRIEHFTPQVYDDRYAVEHLKSKLLQITSQTEEEARNNVVTSLFSEFSGGSLAINSSANCTASRNYTFHVPAYDVTTDIVDPDAPEVAVQVPIYEYDHERRAEVIIGYEIEMRAPEPEKRIERSEAAKSIERYLPGVCVPDLFSGYPDIPNDKFHRKRERQLVDHILGLMRVLRERSNANESTISNNIRVFEKQAQIAKNLYSDAKTFYDNHVEKYVRQVSDLNQAGNEVSLKAFEVFVKASRVYQFHEVERDISFWKIEKSDEINRVVRERYGNGVVNHREYDPVRGSLHSIRTKADHQEHNYQNEAYYYDLAGNLVSKGHYALSTTEAYQYDDLNRLKTAQYTFFGENEDNKVTQEFTYDALGNIKSKTGVGDYAYHPNKVHAVVAAGERAYTYDAIGRMRTGDGATFEYTTFSKPSRITEENGNYATFAYGPTHDRYYQKRSADGKVDETFYFFKGVYEETKSAGQLTQHASIGARGKNIAVIKGYEEPFVPAEQIPELGAADALADDLRRGIGSVDTILGNYFSAFDSVLNAQPIVESTSTDEYVPESQMTDCYEVDDDASTTNGSEDPKRLHCLTPIQYEQVQEVAASSLINIQYYHYDALDSVKLVTDADGEIAAVNYFDAFGNPIIRPENEEGETAEGDMGLGGHEAIVGMDLVHMNGRIYDPVIGRFLSADPFVPAILNPQSLNRYSYVYNNPLKYVDPSGYKPVTASQHERNEYIFVSLAYFELEVVLPSSQHLYDLLALSRHNPRLFEEHITAWGSSPEKWNNARGYAISAYDTNQTVQAIRAAERDAKYLQVVQVVITAIVYYYGGDGTAAGEAFMSQWYAAPVLSTAAQVAITGEIDIESAALSFATAYVGSKGFGDYLDGVSKSTHINRTVLEAATSGVIRGYASHLSGGEFEHGFAAGVASVALDRSIPNGGSGIVRIIRSGVIEGLVTEISNGRGSDGEKLDFWNGFQLGALRALATEVGILAYGRDGQTVCRSGTRINCDLSVVGDALNLIIEGEDGLIVLNTLVQAGFSIYRFNQNFVVLRTRIDLTHHVEDNNGRFYAENEGQELSEIESARNTFADEAITEARDTYGSIIDMSDEAFGELLDDLVLIHVSSGLASIQDLTGEGLVGAFYQLGLMDGSLGAVLGLPDVLGHEFAARAFMHIGTKSWQVKGDSDPTKNYRLEYTSIGEFEVKDESGKKVADFTTDHNGNIVGVSLETWGEGEFDAGVFPEDITRLASNFPTSPWKFVDGGPQAPYAFESVQLATGERVWMSSNPALIEQESINAAVAGEALYDFITYEIPGMSHLDGKITEIRDGLVLEASKLQGEEGIIVTLKKYALDRGTAHLTIAEFLLPDTVGEVGLSMSGLKVGQLFERAAVRAGAVSATRVGGFTIRTPIPNGDPGAIYRGFAGLNSRQKVLLDELSNVGDSIIVSKRSVSQKDIAALTAQTGQEFAVFTVGGRRMVVRGNSSGFDGIIDEAWASTRASEGWRFSAHTHPIPDGVNPSTVLRSSVGDRGILELFPNNQSAILNSEGGRVLFTPTADSLSGWLPD</sequence>
<evidence type="ECO:0008006" key="5">
    <source>
        <dbReference type="Google" id="ProtNLM"/>
    </source>
</evidence>
<dbReference type="EMBL" id="BMXA01000006">
    <property type="protein sequence ID" value="GHA17775.1"/>
    <property type="molecule type" value="Genomic_DNA"/>
</dbReference>
<reference evidence="3" key="2">
    <citation type="submission" date="2020-09" db="EMBL/GenBank/DDBJ databases">
        <authorList>
            <person name="Sun Q."/>
            <person name="Kim S."/>
        </authorList>
    </citation>
    <scope>NUCLEOTIDE SEQUENCE</scope>
    <source>
        <strain evidence="3">KCTC 12711</strain>
    </source>
</reference>
<dbReference type="InterPro" id="IPR013517">
    <property type="entry name" value="FG-GAP"/>
</dbReference>